<feature type="region of interest" description="Disordered" evidence="1">
    <location>
        <begin position="199"/>
        <end position="221"/>
    </location>
</feature>
<feature type="compositionally biased region" description="Acidic residues" evidence="1">
    <location>
        <begin position="209"/>
        <end position="221"/>
    </location>
</feature>
<evidence type="ECO:0000256" key="1">
    <source>
        <dbReference type="SAM" id="MobiDB-lite"/>
    </source>
</evidence>
<evidence type="ECO:0000313" key="2">
    <source>
        <dbReference type="EMBL" id="KAK2946517.1"/>
    </source>
</evidence>
<evidence type="ECO:0000313" key="3">
    <source>
        <dbReference type="Proteomes" id="UP001281761"/>
    </source>
</evidence>
<keyword evidence="3" id="KW-1185">Reference proteome</keyword>
<comment type="caution">
    <text evidence="2">The sequence shown here is derived from an EMBL/GenBank/DDBJ whole genome shotgun (WGS) entry which is preliminary data.</text>
</comment>
<feature type="region of interest" description="Disordered" evidence="1">
    <location>
        <begin position="107"/>
        <end position="126"/>
    </location>
</feature>
<organism evidence="2 3">
    <name type="scientific">Blattamonas nauphoetae</name>
    <dbReference type="NCBI Taxonomy" id="2049346"/>
    <lineage>
        <taxon>Eukaryota</taxon>
        <taxon>Metamonada</taxon>
        <taxon>Preaxostyla</taxon>
        <taxon>Oxymonadida</taxon>
        <taxon>Blattamonas</taxon>
    </lineage>
</organism>
<proteinExistence type="predicted"/>
<reference evidence="2 3" key="1">
    <citation type="journal article" date="2022" name="bioRxiv">
        <title>Genomics of Preaxostyla Flagellates Illuminates Evolutionary Transitions and the Path Towards Mitochondrial Loss.</title>
        <authorList>
            <person name="Novak L.V.F."/>
            <person name="Treitli S.C."/>
            <person name="Pyrih J."/>
            <person name="Halakuc P."/>
            <person name="Pipaliya S.V."/>
            <person name="Vacek V."/>
            <person name="Brzon O."/>
            <person name="Soukal P."/>
            <person name="Eme L."/>
            <person name="Dacks J.B."/>
            <person name="Karnkowska A."/>
            <person name="Elias M."/>
            <person name="Hampl V."/>
        </authorList>
    </citation>
    <scope>NUCLEOTIDE SEQUENCE [LARGE SCALE GENOMIC DNA]</scope>
    <source>
        <strain evidence="2">NAU3</strain>
        <tissue evidence="2">Gut</tissue>
    </source>
</reference>
<name>A0ABQ9X417_9EUKA</name>
<accession>A0ABQ9X417</accession>
<sequence length="221" mass="24682">MLNVKDEALTQFILSPNLSSLISTPETLSEAFSPNVNIEAAQPKSPFDDECTHKRTRRLANLYAQTATGEASVEMVVVWRACSEESSAGREQQQRVQQFVRVNQKVGQTRQNGQPHVHRDPPRAPRTSQCWQMRQLIQRQVHATQVRQMGEGVRNSNIATQAETQRSAGSTQGIGIIGLRSETTNPRDNSQLRDIAGSVGSEAKAWGEDQVEECWETEQLE</sequence>
<dbReference type="EMBL" id="JARBJD010000226">
    <property type="protein sequence ID" value="KAK2946517.1"/>
    <property type="molecule type" value="Genomic_DNA"/>
</dbReference>
<gene>
    <name evidence="2" type="ORF">BLNAU_18559</name>
</gene>
<dbReference type="Proteomes" id="UP001281761">
    <property type="component" value="Unassembled WGS sequence"/>
</dbReference>
<protein>
    <submittedName>
        <fullName evidence="2">Uncharacterized protein</fullName>
    </submittedName>
</protein>